<evidence type="ECO:0000313" key="2">
    <source>
        <dbReference type="Proteomes" id="UP001589832"/>
    </source>
</evidence>
<organism evidence="1 2">
    <name type="scientific">Winogradskyella pulchriflava</name>
    <dbReference type="NCBI Taxonomy" id="1110688"/>
    <lineage>
        <taxon>Bacteria</taxon>
        <taxon>Pseudomonadati</taxon>
        <taxon>Bacteroidota</taxon>
        <taxon>Flavobacteriia</taxon>
        <taxon>Flavobacteriales</taxon>
        <taxon>Flavobacteriaceae</taxon>
        <taxon>Winogradskyella</taxon>
    </lineage>
</organism>
<dbReference type="RefSeq" id="WP_386065316.1">
    <property type="nucleotide sequence ID" value="NZ_JBHLTQ010000018.1"/>
</dbReference>
<name>A0ABV6QC88_9FLAO</name>
<keyword evidence="2" id="KW-1185">Reference proteome</keyword>
<gene>
    <name evidence="1" type="ORF">ACFFGA_15170</name>
</gene>
<dbReference type="EMBL" id="JBHLTQ010000018">
    <property type="protein sequence ID" value="MFC0605901.1"/>
    <property type="molecule type" value="Genomic_DNA"/>
</dbReference>
<proteinExistence type="predicted"/>
<accession>A0ABV6QC88</accession>
<protein>
    <submittedName>
        <fullName evidence="1">Uncharacterized protein</fullName>
    </submittedName>
</protein>
<dbReference type="Proteomes" id="UP001589832">
    <property type="component" value="Unassembled WGS sequence"/>
</dbReference>
<sequence length="273" mass="28700">MSYSNPSIVEKGRGSAESKSFEIIIMDVNDIATFPTRDSSNVAMSGNFVMKDGKYVTKMQVSSSKTSLPVTSEGEEDNVSISALPEFSFPGSTLAFEEFVANWTNRSVIVAVQVGACGGGSSFWRVYGSQCAPLSLLLEAQNNNDATMGLIKFQQFAKTDLMPGRYSGTFTLATVADTVDADATTVDVSNGNGEYQLQDNTGATEITDLTNATNNGKYTILGSGGSNPATISTGGNFVLVGGVDWTGTSGATITFNAIDAGSSDHVFIEISRT</sequence>
<reference evidence="1 2" key="1">
    <citation type="submission" date="2024-09" db="EMBL/GenBank/DDBJ databases">
        <authorList>
            <person name="Sun Q."/>
            <person name="Mori K."/>
        </authorList>
    </citation>
    <scope>NUCLEOTIDE SEQUENCE [LARGE SCALE GENOMIC DNA]</scope>
    <source>
        <strain evidence="1 2">NCAIM B.02481</strain>
    </source>
</reference>
<comment type="caution">
    <text evidence="1">The sequence shown here is derived from an EMBL/GenBank/DDBJ whole genome shotgun (WGS) entry which is preliminary data.</text>
</comment>
<evidence type="ECO:0000313" key="1">
    <source>
        <dbReference type="EMBL" id="MFC0605901.1"/>
    </source>
</evidence>